<keyword evidence="3" id="KW-1185">Reference proteome</keyword>
<protein>
    <submittedName>
        <fullName evidence="2">Uncharacterized protein</fullName>
    </submittedName>
</protein>
<evidence type="ECO:0000313" key="3">
    <source>
        <dbReference type="Proteomes" id="UP000000851"/>
    </source>
</evidence>
<gene>
    <name evidence="2" type="ordered locus">Caci_7329</name>
</gene>
<dbReference type="KEGG" id="cai:Caci_7329"/>
<evidence type="ECO:0000313" key="2">
    <source>
        <dbReference type="EMBL" id="ACU76158.1"/>
    </source>
</evidence>
<feature type="region of interest" description="Disordered" evidence="1">
    <location>
        <begin position="35"/>
        <end position="58"/>
    </location>
</feature>
<organism evidence="2 3">
    <name type="scientific">Catenulispora acidiphila (strain DSM 44928 / JCM 14897 / NBRC 102108 / NRRL B-24433 / ID139908)</name>
    <dbReference type="NCBI Taxonomy" id="479433"/>
    <lineage>
        <taxon>Bacteria</taxon>
        <taxon>Bacillati</taxon>
        <taxon>Actinomycetota</taxon>
        <taxon>Actinomycetes</taxon>
        <taxon>Catenulisporales</taxon>
        <taxon>Catenulisporaceae</taxon>
        <taxon>Catenulispora</taxon>
    </lineage>
</organism>
<dbReference type="HOGENOM" id="CLU_2970983_0_0_11"/>
<dbReference type="STRING" id="479433.Caci_7329"/>
<dbReference type="Proteomes" id="UP000000851">
    <property type="component" value="Chromosome"/>
</dbReference>
<accession>C7Q8H0</accession>
<dbReference type="InParanoid" id="C7Q8H0"/>
<name>C7Q8H0_CATAD</name>
<evidence type="ECO:0000256" key="1">
    <source>
        <dbReference type="SAM" id="MobiDB-lite"/>
    </source>
</evidence>
<sequence length="58" mass="6399">MSQSPQDVPVHVTAEVRPPALRKLARACITLARLQLSEPPQDKAVKRPSVPEDTEANR</sequence>
<proteinExistence type="predicted"/>
<reference evidence="2 3" key="1">
    <citation type="journal article" date="2009" name="Stand. Genomic Sci.">
        <title>Complete genome sequence of Catenulispora acidiphila type strain (ID 139908).</title>
        <authorList>
            <person name="Copeland A."/>
            <person name="Lapidus A."/>
            <person name="Glavina Del Rio T."/>
            <person name="Nolan M."/>
            <person name="Lucas S."/>
            <person name="Chen F."/>
            <person name="Tice H."/>
            <person name="Cheng J.F."/>
            <person name="Bruce D."/>
            <person name="Goodwin L."/>
            <person name="Pitluck S."/>
            <person name="Mikhailova N."/>
            <person name="Pati A."/>
            <person name="Ivanova N."/>
            <person name="Mavromatis K."/>
            <person name="Chen A."/>
            <person name="Palaniappan K."/>
            <person name="Chain P."/>
            <person name="Land M."/>
            <person name="Hauser L."/>
            <person name="Chang Y.J."/>
            <person name="Jeffries C.D."/>
            <person name="Chertkov O."/>
            <person name="Brettin T."/>
            <person name="Detter J.C."/>
            <person name="Han C."/>
            <person name="Ali Z."/>
            <person name="Tindall B.J."/>
            <person name="Goker M."/>
            <person name="Bristow J."/>
            <person name="Eisen J.A."/>
            <person name="Markowitz V."/>
            <person name="Hugenholtz P."/>
            <person name="Kyrpides N.C."/>
            <person name="Klenk H.P."/>
        </authorList>
    </citation>
    <scope>NUCLEOTIDE SEQUENCE [LARGE SCALE GENOMIC DNA]</scope>
    <source>
        <strain evidence="3">DSM 44928 / JCM 14897 / NBRC 102108 / NRRL B-24433 / ID139908</strain>
    </source>
</reference>
<dbReference type="AlphaFoldDB" id="C7Q8H0"/>
<dbReference type="EMBL" id="CP001700">
    <property type="protein sequence ID" value="ACU76158.1"/>
    <property type="molecule type" value="Genomic_DNA"/>
</dbReference>